<evidence type="ECO:0000259" key="10">
    <source>
        <dbReference type="PROSITE" id="PS50850"/>
    </source>
</evidence>
<feature type="transmembrane region" description="Helical" evidence="9">
    <location>
        <begin position="157"/>
        <end position="181"/>
    </location>
</feature>
<feature type="transmembrane region" description="Helical" evidence="9">
    <location>
        <begin position="124"/>
        <end position="145"/>
    </location>
</feature>
<comment type="subcellular location">
    <subcellularLocation>
        <location evidence="1">Membrane</location>
        <topology evidence="1">Multi-pass membrane protein</topology>
    </subcellularLocation>
</comment>
<feature type="transmembrane region" description="Helical" evidence="9">
    <location>
        <begin position="99"/>
        <end position="118"/>
    </location>
</feature>
<feature type="non-terminal residue" evidence="11">
    <location>
        <position position="1"/>
    </location>
</feature>
<keyword evidence="11" id="KW-0762">Sugar transport</keyword>
<dbReference type="EMBL" id="JAADYS010003315">
    <property type="protein sequence ID" value="KAF4448421.1"/>
    <property type="molecule type" value="Genomic_DNA"/>
</dbReference>
<dbReference type="InterPro" id="IPR050360">
    <property type="entry name" value="MFS_Sugar_Transporters"/>
</dbReference>
<dbReference type="InterPro" id="IPR005828">
    <property type="entry name" value="MFS_sugar_transport-like"/>
</dbReference>
<dbReference type="Proteomes" id="UP000554235">
    <property type="component" value="Unassembled WGS sequence"/>
</dbReference>
<evidence type="ECO:0000256" key="2">
    <source>
        <dbReference type="ARBA" id="ARBA00010992"/>
    </source>
</evidence>
<feature type="transmembrane region" description="Helical" evidence="9">
    <location>
        <begin position="441"/>
        <end position="459"/>
    </location>
</feature>
<name>A0A8H4KEL2_9HYPO</name>
<feature type="compositionally biased region" description="Basic and acidic residues" evidence="8">
    <location>
        <begin position="506"/>
        <end position="515"/>
    </location>
</feature>
<dbReference type="InterPro" id="IPR020846">
    <property type="entry name" value="MFS_dom"/>
</dbReference>
<dbReference type="AlphaFoldDB" id="A0A8H4KEL2"/>
<dbReference type="GO" id="GO:0016020">
    <property type="term" value="C:membrane"/>
    <property type="evidence" value="ECO:0007669"/>
    <property type="project" value="UniProtKB-SubCell"/>
</dbReference>
<evidence type="ECO:0000313" key="11">
    <source>
        <dbReference type="EMBL" id="KAF4448421.1"/>
    </source>
</evidence>
<evidence type="ECO:0000313" key="12">
    <source>
        <dbReference type="Proteomes" id="UP000554235"/>
    </source>
</evidence>
<proteinExistence type="inferred from homology"/>
<feature type="domain" description="Major facilitator superfamily (MFS) profile" evidence="10">
    <location>
        <begin position="22"/>
        <end position="463"/>
    </location>
</feature>
<protein>
    <submittedName>
        <fullName evidence="11">Sugar transporter</fullName>
    </submittedName>
</protein>
<dbReference type="PROSITE" id="PS50850">
    <property type="entry name" value="MFS"/>
    <property type="match status" value="1"/>
</dbReference>
<feature type="transmembrane region" description="Helical" evidence="9">
    <location>
        <begin position="65"/>
        <end position="87"/>
    </location>
</feature>
<organism evidence="11 12">
    <name type="scientific">Fusarium albosuccineum</name>
    <dbReference type="NCBI Taxonomy" id="1237068"/>
    <lineage>
        <taxon>Eukaryota</taxon>
        <taxon>Fungi</taxon>
        <taxon>Dikarya</taxon>
        <taxon>Ascomycota</taxon>
        <taxon>Pezizomycotina</taxon>
        <taxon>Sordariomycetes</taxon>
        <taxon>Hypocreomycetidae</taxon>
        <taxon>Hypocreales</taxon>
        <taxon>Nectriaceae</taxon>
        <taxon>Fusarium</taxon>
        <taxon>Fusarium decemcellulare species complex</taxon>
    </lineage>
</organism>
<keyword evidence="12" id="KW-1185">Reference proteome</keyword>
<evidence type="ECO:0000256" key="9">
    <source>
        <dbReference type="SAM" id="Phobius"/>
    </source>
</evidence>
<dbReference type="Gene3D" id="1.20.1250.20">
    <property type="entry name" value="MFS general substrate transporter like domains"/>
    <property type="match status" value="1"/>
</dbReference>
<dbReference type="NCBIfam" id="TIGR00879">
    <property type="entry name" value="SP"/>
    <property type="match status" value="1"/>
</dbReference>
<dbReference type="GO" id="GO:0005351">
    <property type="term" value="F:carbohydrate:proton symporter activity"/>
    <property type="evidence" value="ECO:0007669"/>
    <property type="project" value="TreeGrafter"/>
</dbReference>
<dbReference type="Pfam" id="PF00083">
    <property type="entry name" value="Sugar_tr"/>
    <property type="match status" value="1"/>
</dbReference>
<dbReference type="PANTHER" id="PTHR48022">
    <property type="entry name" value="PLASTIDIC GLUCOSE TRANSPORTER 4"/>
    <property type="match status" value="1"/>
</dbReference>
<keyword evidence="5 9" id="KW-1133">Transmembrane helix</keyword>
<dbReference type="InterPro" id="IPR036259">
    <property type="entry name" value="MFS_trans_sf"/>
</dbReference>
<evidence type="ECO:0000256" key="8">
    <source>
        <dbReference type="SAM" id="MobiDB-lite"/>
    </source>
</evidence>
<keyword evidence="3 7" id="KW-0813">Transport</keyword>
<dbReference type="OrthoDB" id="6612291at2759"/>
<feature type="transmembrane region" description="Helical" evidence="9">
    <location>
        <begin position="193"/>
        <end position="211"/>
    </location>
</feature>
<evidence type="ECO:0000256" key="5">
    <source>
        <dbReference type="ARBA" id="ARBA00022989"/>
    </source>
</evidence>
<comment type="caution">
    <text evidence="11">The sequence shown here is derived from an EMBL/GenBank/DDBJ whole genome shotgun (WGS) entry which is preliminary data.</text>
</comment>
<evidence type="ECO:0000256" key="4">
    <source>
        <dbReference type="ARBA" id="ARBA00022692"/>
    </source>
</evidence>
<evidence type="ECO:0000256" key="3">
    <source>
        <dbReference type="ARBA" id="ARBA00022448"/>
    </source>
</evidence>
<gene>
    <name evidence="11" type="ORF">FALBO_16803</name>
</gene>
<accession>A0A8H4KEL2</accession>
<feature type="region of interest" description="Disordered" evidence="8">
    <location>
        <begin position="494"/>
        <end position="515"/>
    </location>
</feature>
<sequence length="515" mass="57511">MANSKEQFFSIGKTFNKRLTFSVALIAISQFNFGFDQQAYSTTQAMDHFERQFGSYDEEEGHWTIPPYELSLLNSLPYLGFIVGLLAGSEISARYGRRLVMFVMSIYALCTAAITFSSRSFSQILAARILNYAYVGMELAVVPVFQSEIVPKQVRGLIVETYQLMLYFGGLIMSIICFGTQKLNDDRQWKIPFGLFFIIPSIVATGIWFIPEVSPRWLLWKGREEEAIASLRELRDGCFSDDEIKAELDGLRIILAEEEDKGTFMDLWKPINLKRSMITIGINFFLQLTGNIFANKYGTVYIKSLGSVDPFTMTVINQLVNLSGVVVSMSLVDRIGRRPLLLLGSLIQLSSLYTMAGLGVGETSAPIRVGIVAMLTVFGFGFSVGWAPVSHILSAEIPPTRLRDMTYRTASAVNILVQFAISFSIPYLLDKPYAALGSKVGFIFGTAAIFAGIFAFFCVPECNGRTLEEIDQLFRDSMPMRQFKNVKSVTLGDQVPNSSKIDDDENGKQTDVRVE</sequence>
<dbReference type="InterPro" id="IPR003663">
    <property type="entry name" value="Sugar/inositol_transpt"/>
</dbReference>
<feature type="transmembrane region" description="Helical" evidence="9">
    <location>
        <begin position="314"/>
        <end position="332"/>
    </location>
</feature>
<feature type="transmembrane region" description="Helical" evidence="9">
    <location>
        <begin position="410"/>
        <end position="429"/>
    </location>
</feature>
<feature type="transmembrane region" description="Helical" evidence="9">
    <location>
        <begin position="367"/>
        <end position="389"/>
    </location>
</feature>
<feature type="transmembrane region" description="Helical" evidence="9">
    <location>
        <begin position="339"/>
        <end position="361"/>
    </location>
</feature>
<dbReference type="SUPFAM" id="SSF103473">
    <property type="entry name" value="MFS general substrate transporter"/>
    <property type="match status" value="1"/>
</dbReference>
<evidence type="ECO:0000256" key="1">
    <source>
        <dbReference type="ARBA" id="ARBA00004141"/>
    </source>
</evidence>
<evidence type="ECO:0000256" key="6">
    <source>
        <dbReference type="ARBA" id="ARBA00023136"/>
    </source>
</evidence>
<dbReference type="PANTHER" id="PTHR48022:SF10">
    <property type="entry name" value="MAJOR FACILITATOR SUPERFAMILY (MFS) PROFILE DOMAIN-CONTAINING PROTEIN"/>
    <property type="match status" value="1"/>
</dbReference>
<keyword evidence="4 9" id="KW-0812">Transmembrane</keyword>
<keyword evidence="6 9" id="KW-0472">Membrane</keyword>
<comment type="similarity">
    <text evidence="2 7">Belongs to the major facilitator superfamily. Sugar transporter (TC 2.A.1.1) family.</text>
</comment>
<reference evidence="11 12" key="1">
    <citation type="submission" date="2020-01" db="EMBL/GenBank/DDBJ databases">
        <title>Identification and distribution of gene clusters putatively required for synthesis of sphingolipid metabolism inhibitors in phylogenetically diverse species of the filamentous fungus Fusarium.</title>
        <authorList>
            <person name="Kim H.-S."/>
            <person name="Busman M."/>
            <person name="Brown D.W."/>
            <person name="Divon H."/>
            <person name="Uhlig S."/>
            <person name="Proctor R.H."/>
        </authorList>
    </citation>
    <scope>NUCLEOTIDE SEQUENCE [LARGE SCALE GENOMIC DNA]</scope>
    <source>
        <strain evidence="11 12">NRRL 20459</strain>
    </source>
</reference>
<evidence type="ECO:0000256" key="7">
    <source>
        <dbReference type="RuleBase" id="RU003346"/>
    </source>
</evidence>